<dbReference type="InterPro" id="IPR039420">
    <property type="entry name" value="WalR-like"/>
</dbReference>
<evidence type="ECO:0000256" key="1">
    <source>
        <dbReference type="ARBA" id="ARBA00023125"/>
    </source>
</evidence>
<dbReference type="Pfam" id="PF00196">
    <property type="entry name" value="GerE"/>
    <property type="match status" value="1"/>
</dbReference>
<dbReference type="Proteomes" id="UP000540989">
    <property type="component" value="Unassembled WGS sequence"/>
</dbReference>
<dbReference type="EMBL" id="JACHIP010000003">
    <property type="protein sequence ID" value="MBB5057706.1"/>
    <property type="molecule type" value="Genomic_DNA"/>
</dbReference>
<dbReference type="InterPro" id="IPR016032">
    <property type="entry name" value="Sig_transdc_resp-reg_C-effctor"/>
</dbReference>
<sequence>MNRIILGDNQAIFRAGAARLLAMEDDVRIVAQCDNGARLLAAVEANRGAVILLSTGLNIDLPALLIQTKQLSSRVILITEKAEELPDHVISNLDGVISRNIAGPDLIDTIRRVSHGLRCVRHSGVTTMRAQDSVGERVRDRLTPKEMQIVALIVQGCKNKDIAAQLNTKEQVIKNYLRNIYDKTGVSDRLELALFTIHHRNLAEAAAKVGELLRKKTA</sequence>
<dbReference type="SUPFAM" id="SSF52172">
    <property type="entry name" value="CheY-like"/>
    <property type="match status" value="1"/>
</dbReference>
<reference evidence="3 4" key="1">
    <citation type="submission" date="2020-08" db="EMBL/GenBank/DDBJ databases">
        <title>Genomic Encyclopedia of Type Strains, Phase IV (KMG-V): Genome sequencing to study the core and pangenomes of soil and plant-associated prokaryotes.</title>
        <authorList>
            <person name="Whitman W."/>
        </authorList>
    </citation>
    <scope>NUCLEOTIDE SEQUENCE [LARGE SCALE GENOMIC DNA]</scope>
    <source>
        <strain evidence="3 4">M8UP14</strain>
    </source>
</reference>
<dbReference type="GO" id="GO:0006355">
    <property type="term" value="P:regulation of DNA-templated transcription"/>
    <property type="evidence" value="ECO:0007669"/>
    <property type="project" value="InterPro"/>
</dbReference>
<dbReference type="SUPFAM" id="SSF46894">
    <property type="entry name" value="C-terminal effector domain of the bipartite response regulators"/>
    <property type="match status" value="1"/>
</dbReference>
<gene>
    <name evidence="3" type="ORF">HDF16_002412</name>
</gene>
<comment type="caution">
    <text evidence="3">The sequence shown here is derived from an EMBL/GenBank/DDBJ whole genome shotgun (WGS) entry which is preliminary data.</text>
</comment>
<dbReference type="Gene3D" id="3.40.50.2300">
    <property type="match status" value="1"/>
</dbReference>
<accession>A0A7W8E3Q6</accession>
<evidence type="ECO:0000259" key="2">
    <source>
        <dbReference type="PROSITE" id="PS50043"/>
    </source>
</evidence>
<dbReference type="AlphaFoldDB" id="A0A7W8E3Q6"/>
<dbReference type="PANTHER" id="PTHR43214">
    <property type="entry name" value="TWO-COMPONENT RESPONSE REGULATOR"/>
    <property type="match status" value="1"/>
</dbReference>
<dbReference type="GO" id="GO:0003677">
    <property type="term" value="F:DNA binding"/>
    <property type="evidence" value="ECO:0007669"/>
    <property type="project" value="UniProtKB-KW"/>
</dbReference>
<dbReference type="PROSITE" id="PS50043">
    <property type="entry name" value="HTH_LUXR_2"/>
    <property type="match status" value="1"/>
</dbReference>
<proteinExistence type="predicted"/>
<dbReference type="CDD" id="cd06170">
    <property type="entry name" value="LuxR_C_like"/>
    <property type="match status" value="1"/>
</dbReference>
<dbReference type="PANTHER" id="PTHR43214:SF42">
    <property type="entry name" value="TRANSCRIPTIONAL REGULATORY PROTEIN DESR"/>
    <property type="match status" value="1"/>
</dbReference>
<dbReference type="PRINTS" id="PR00038">
    <property type="entry name" value="HTHLUXR"/>
</dbReference>
<evidence type="ECO:0000313" key="4">
    <source>
        <dbReference type="Proteomes" id="UP000540989"/>
    </source>
</evidence>
<evidence type="ECO:0000313" key="3">
    <source>
        <dbReference type="EMBL" id="MBB5057706.1"/>
    </source>
</evidence>
<keyword evidence="4" id="KW-1185">Reference proteome</keyword>
<protein>
    <submittedName>
        <fullName evidence="3">DNA-binding NarL/FixJ family response regulator</fullName>
    </submittedName>
</protein>
<name>A0A7W8E3Q6_9BACT</name>
<dbReference type="RefSeq" id="WP_184216782.1">
    <property type="nucleotide sequence ID" value="NZ_JACHIP010000003.1"/>
</dbReference>
<keyword evidence="1 3" id="KW-0238">DNA-binding</keyword>
<dbReference type="SMART" id="SM00421">
    <property type="entry name" value="HTH_LUXR"/>
    <property type="match status" value="1"/>
</dbReference>
<feature type="domain" description="HTH luxR-type" evidence="2">
    <location>
        <begin position="135"/>
        <end position="200"/>
    </location>
</feature>
<dbReference type="InterPro" id="IPR000792">
    <property type="entry name" value="Tscrpt_reg_LuxR_C"/>
</dbReference>
<dbReference type="InterPro" id="IPR011006">
    <property type="entry name" value="CheY-like_superfamily"/>
</dbReference>
<organism evidence="3 4">
    <name type="scientific">Granulicella aggregans</name>
    <dbReference type="NCBI Taxonomy" id="474949"/>
    <lineage>
        <taxon>Bacteria</taxon>
        <taxon>Pseudomonadati</taxon>
        <taxon>Acidobacteriota</taxon>
        <taxon>Terriglobia</taxon>
        <taxon>Terriglobales</taxon>
        <taxon>Acidobacteriaceae</taxon>
        <taxon>Granulicella</taxon>
    </lineage>
</organism>